<proteinExistence type="predicted"/>
<evidence type="ECO:0000313" key="3">
    <source>
        <dbReference type="Proteomes" id="UP000664203"/>
    </source>
</evidence>
<sequence>MVISDYMAASRRSPLMRDQWRAGDDHRDSNRRRSRGTGDRRQISPAAPRETDVGLKIKGRAAADSAPESPSEIKKSEREDPVVRRQDEGQETRTWSNVLENLVGTDIWTDHDIEKKEVNLIDGEEHEVDHRNVKYLVSGRNGEGLAARFTPVELTPSVQEVGVANELSRRHAQLEVTIIRRLIPN</sequence>
<evidence type="ECO:0000256" key="1">
    <source>
        <dbReference type="SAM" id="MobiDB-lite"/>
    </source>
</evidence>
<evidence type="ECO:0000313" key="2">
    <source>
        <dbReference type="EMBL" id="CAF9914138.1"/>
    </source>
</evidence>
<accession>A0A8H3ID67</accession>
<feature type="compositionally biased region" description="Basic and acidic residues" evidence="1">
    <location>
        <begin position="18"/>
        <end position="28"/>
    </location>
</feature>
<name>A0A8H3ID67_9LECA</name>
<keyword evidence="3" id="KW-1185">Reference proteome</keyword>
<organism evidence="2 3">
    <name type="scientific">Alectoria fallacina</name>
    <dbReference type="NCBI Taxonomy" id="1903189"/>
    <lineage>
        <taxon>Eukaryota</taxon>
        <taxon>Fungi</taxon>
        <taxon>Dikarya</taxon>
        <taxon>Ascomycota</taxon>
        <taxon>Pezizomycotina</taxon>
        <taxon>Lecanoromycetes</taxon>
        <taxon>OSLEUM clade</taxon>
        <taxon>Lecanoromycetidae</taxon>
        <taxon>Lecanorales</taxon>
        <taxon>Lecanorineae</taxon>
        <taxon>Parmeliaceae</taxon>
        <taxon>Alectoria</taxon>
    </lineage>
</organism>
<dbReference type="EMBL" id="CAJPDR010000070">
    <property type="protein sequence ID" value="CAF9914138.1"/>
    <property type="molecule type" value="Genomic_DNA"/>
</dbReference>
<feature type="region of interest" description="Disordered" evidence="1">
    <location>
        <begin position="1"/>
        <end position="91"/>
    </location>
</feature>
<reference evidence="2" key="1">
    <citation type="submission" date="2021-03" db="EMBL/GenBank/DDBJ databases">
        <authorList>
            <person name="Tagirdzhanova G."/>
        </authorList>
    </citation>
    <scope>NUCLEOTIDE SEQUENCE</scope>
</reference>
<gene>
    <name evidence="2" type="ORF">ALECFALPRED_009403</name>
</gene>
<dbReference type="Proteomes" id="UP000664203">
    <property type="component" value="Unassembled WGS sequence"/>
</dbReference>
<feature type="compositionally biased region" description="Basic and acidic residues" evidence="1">
    <location>
        <begin position="71"/>
        <end position="91"/>
    </location>
</feature>
<dbReference type="AlphaFoldDB" id="A0A8H3ID67"/>
<dbReference type="OrthoDB" id="10520013at2759"/>
<comment type="caution">
    <text evidence="2">The sequence shown here is derived from an EMBL/GenBank/DDBJ whole genome shotgun (WGS) entry which is preliminary data.</text>
</comment>
<protein>
    <submittedName>
        <fullName evidence="2">Uncharacterized protein</fullName>
    </submittedName>
</protein>